<accession>A0A2P2PYE6</accession>
<name>A0A2P2PYE6_RHIMU</name>
<sequence>MLPWEGMSYRQLFQLCSCILIVMRWRRKFIDYPFLPL</sequence>
<organism evidence="1">
    <name type="scientific">Rhizophora mucronata</name>
    <name type="common">Asiatic mangrove</name>
    <dbReference type="NCBI Taxonomy" id="61149"/>
    <lineage>
        <taxon>Eukaryota</taxon>
        <taxon>Viridiplantae</taxon>
        <taxon>Streptophyta</taxon>
        <taxon>Embryophyta</taxon>
        <taxon>Tracheophyta</taxon>
        <taxon>Spermatophyta</taxon>
        <taxon>Magnoliopsida</taxon>
        <taxon>eudicotyledons</taxon>
        <taxon>Gunneridae</taxon>
        <taxon>Pentapetalae</taxon>
        <taxon>rosids</taxon>
        <taxon>fabids</taxon>
        <taxon>Malpighiales</taxon>
        <taxon>Rhizophoraceae</taxon>
        <taxon>Rhizophora</taxon>
    </lineage>
</organism>
<evidence type="ECO:0000313" key="1">
    <source>
        <dbReference type="EMBL" id="MBX59679.1"/>
    </source>
</evidence>
<reference evidence="1" key="1">
    <citation type="submission" date="2018-02" db="EMBL/GenBank/DDBJ databases">
        <title>Rhizophora mucronata_Transcriptome.</title>
        <authorList>
            <person name="Meera S.P."/>
            <person name="Sreeshan A."/>
            <person name="Augustine A."/>
        </authorList>
    </citation>
    <scope>NUCLEOTIDE SEQUENCE</scope>
    <source>
        <tissue evidence="1">Leaf</tissue>
    </source>
</reference>
<dbReference type="EMBL" id="GGEC01079195">
    <property type="protein sequence ID" value="MBX59679.1"/>
    <property type="molecule type" value="Transcribed_RNA"/>
</dbReference>
<dbReference type="AlphaFoldDB" id="A0A2P2PYE6"/>
<proteinExistence type="predicted"/>
<protein>
    <submittedName>
        <fullName evidence="1">Uncharacterized protein</fullName>
    </submittedName>
</protein>